<feature type="domain" description="UBC core" evidence="2">
    <location>
        <begin position="11"/>
        <end position="164"/>
    </location>
</feature>
<dbReference type="SMART" id="SM00212">
    <property type="entry name" value="UBCc"/>
    <property type="match status" value="1"/>
</dbReference>
<dbReference type="RefSeq" id="XP_008087250.1">
    <property type="nucleotide sequence ID" value="XM_008089059.1"/>
</dbReference>
<sequence length="174" mass="18511">MSSKSSSSRSTPTKRLLTELGALQSSPHPLIQLAPSSPSNLLALSAILLPSPSLPSTSGYANGRWLLSIRIPANYPLVAPNIKFVTRICHPNVSWDTGEICMDLLGKEWTPVLGVVGALEAVGRLLGEGGVDSPLNVEVAALARQGDVVGTRSLVGWWTGEERFEGTLDDVVER</sequence>
<keyword evidence="4" id="KW-1185">Reference proteome</keyword>
<dbReference type="EMBL" id="KE145371">
    <property type="protein sequence ID" value="EPE25931.1"/>
    <property type="molecule type" value="Genomic_DNA"/>
</dbReference>
<dbReference type="InterPro" id="IPR000608">
    <property type="entry name" value="UBC"/>
</dbReference>
<gene>
    <name evidence="3" type="ORF">GLAREA_01843</name>
</gene>
<evidence type="ECO:0000256" key="1">
    <source>
        <dbReference type="ARBA" id="ARBA00022786"/>
    </source>
</evidence>
<dbReference type="OMA" id="CHPNVKW"/>
<name>S3D1M2_GLAL2</name>
<dbReference type="PROSITE" id="PS50127">
    <property type="entry name" value="UBC_2"/>
    <property type="match status" value="1"/>
</dbReference>
<evidence type="ECO:0000313" key="3">
    <source>
        <dbReference type="EMBL" id="EPE25931.1"/>
    </source>
</evidence>
<evidence type="ECO:0000313" key="4">
    <source>
        <dbReference type="Proteomes" id="UP000016922"/>
    </source>
</evidence>
<dbReference type="eggNOG" id="KOG0417">
    <property type="taxonomic scope" value="Eukaryota"/>
</dbReference>
<dbReference type="KEGG" id="glz:GLAREA_01843"/>
<dbReference type="OrthoDB" id="9973183at2759"/>
<dbReference type="AlphaFoldDB" id="S3D1M2"/>
<protein>
    <submittedName>
        <fullName evidence="3">UBC-like protein</fullName>
    </submittedName>
</protein>
<dbReference type="InterPro" id="IPR016135">
    <property type="entry name" value="UBQ-conjugating_enzyme/RWD"/>
</dbReference>
<proteinExistence type="predicted"/>
<evidence type="ECO:0000259" key="2">
    <source>
        <dbReference type="PROSITE" id="PS50127"/>
    </source>
</evidence>
<dbReference type="Gene3D" id="3.10.110.10">
    <property type="entry name" value="Ubiquitin Conjugating Enzyme"/>
    <property type="match status" value="1"/>
</dbReference>
<reference evidence="3 4" key="1">
    <citation type="journal article" date="2013" name="BMC Genomics">
        <title>Genomics-driven discovery of the pneumocandin biosynthetic gene cluster in the fungus Glarea lozoyensis.</title>
        <authorList>
            <person name="Chen L."/>
            <person name="Yue Q."/>
            <person name="Zhang X."/>
            <person name="Xiang M."/>
            <person name="Wang C."/>
            <person name="Li S."/>
            <person name="Che Y."/>
            <person name="Ortiz-Lopez F.J."/>
            <person name="Bills G.F."/>
            <person name="Liu X."/>
            <person name="An Z."/>
        </authorList>
    </citation>
    <scope>NUCLEOTIDE SEQUENCE [LARGE SCALE GENOMIC DNA]</scope>
    <source>
        <strain evidence="4">ATCC 20868 / MF5171</strain>
    </source>
</reference>
<dbReference type="HOGENOM" id="CLU_030988_13_0_1"/>
<dbReference type="PANTHER" id="PTHR24067">
    <property type="entry name" value="UBIQUITIN-CONJUGATING ENZYME E2"/>
    <property type="match status" value="1"/>
</dbReference>
<dbReference type="GeneID" id="19460901"/>
<keyword evidence="1" id="KW-0833">Ubl conjugation pathway</keyword>
<dbReference type="STRING" id="1116229.S3D1M2"/>
<dbReference type="InterPro" id="IPR050113">
    <property type="entry name" value="Ub_conjugating_enzyme"/>
</dbReference>
<accession>S3D1M2</accession>
<dbReference type="SUPFAM" id="SSF54495">
    <property type="entry name" value="UBC-like"/>
    <property type="match status" value="1"/>
</dbReference>
<organism evidence="3 4">
    <name type="scientific">Glarea lozoyensis (strain ATCC 20868 / MF5171)</name>
    <dbReference type="NCBI Taxonomy" id="1116229"/>
    <lineage>
        <taxon>Eukaryota</taxon>
        <taxon>Fungi</taxon>
        <taxon>Dikarya</taxon>
        <taxon>Ascomycota</taxon>
        <taxon>Pezizomycotina</taxon>
        <taxon>Leotiomycetes</taxon>
        <taxon>Helotiales</taxon>
        <taxon>Helotiaceae</taxon>
        <taxon>Glarea</taxon>
    </lineage>
</organism>
<dbReference type="Pfam" id="PF00179">
    <property type="entry name" value="UQ_con"/>
    <property type="match status" value="1"/>
</dbReference>
<dbReference type="Proteomes" id="UP000016922">
    <property type="component" value="Unassembled WGS sequence"/>
</dbReference>